<dbReference type="InterPro" id="IPR010071">
    <property type="entry name" value="AA_adenyl_dom"/>
</dbReference>
<dbReference type="CDD" id="cd05930">
    <property type="entry name" value="A_NRPS"/>
    <property type="match status" value="1"/>
</dbReference>
<dbReference type="Gene3D" id="1.10.1200.10">
    <property type="entry name" value="ACP-like"/>
    <property type="match status" value="3"/>
</dbReference>
<dbReference type="OrthoDB" id="416786at2759"/>
<dbReference type="InterPro" id="IPR000873">
    <property type="entry name" value="AMP-dep_synth/lig_dom"/>
</dbReference>
<evidence type="ECO:0000256" key="1">
    <source>
        <dbReference type="ARBA" id="ARBA00022450"/>
    </source>
</evidence>
<organism evidence="6 7">
    <name type="scientific">Hypocrea virens (strain Gv29-8 / FGSC 10586)</name>
    <name type="common">Gliocladium virens</name>
    <name type="synonym">Trichoderma virens</name>
    <dbReference type="NCBI Taxonomy" id="413071"/>
    <lineage>
        <taxon>Eukaryota</taxon>
        <taxon>Fungi</taxon>
        <taxon>Dikarya</taxon>
        <taxon>Ascomycota</taxon>
        <taxon>Pezizomycotina</taxon>
        <taxon>Sordariomycetes</taxon>
        <taxon>Hypocreomycetidae</taxon>
        <taxon>Hypocreales</taxon>
        <taxon>Hypocreaceae</taxon>
        <taxon>Trichoderma</taxon>
    </lineage>
</organism>
<dbReference type="SUPFAM" id="SSF47336">
    <property type="entry name" value="ACP-like"/>
    <property type="match status" value="3"/>
</dbReference>
<dbReference type="Pfam" id="PF00501">
    <property type="entry name" value="AMP-binding"/>
    <property type="match status" value="2"/>
</dbReference>
<dbReference type="CDD" id="cd19542">
    <property type="entry name" value="CT_NRPS-like"/>
    <property type="match status" value="1"/>
</dbReference>
<protein>
    <submittedName>
        <fullName evidence="6">Non-ribosomal peptide synthetase</fullName>
    </submittedName>
</protein>
<evidence type="ECO:0000256" key="3">
    <source>
        <dbReference type="ARBA" id="ARBA00022598"/>
    </source>
</evidence>
<dbReference type="Gene3D" id="3.30.559.30">
    <property type="entry name" value="Nonribosomal peptide synthetase, condensation domain"/>
    <property type="match status" value="3"/>
</dbReference>
<keyword evidence="3" id="KW-0436">Ligase</keyword>
<name>G9N0Q0_HYPVG</name>
<dbReference type="RefSeq" id="XP_013954125.1">
    <property type="nucleotide sequence ID" value="XM_014098650.1"/>
</dbReference>
<keyword evidence="4" id="KW-0677">Repeat</keyword>
<dbReference type="Gene3D" id="3.30.300.30">
    <property type="match status" value="3"/>
</dbReference>
<dbReference type="InterPro" id="IPR042099">
    <property type="entry name" value="ANL_N_sf"/>
</dbReference>
<dbReference type="GO" id="GO:0016874">
    <property type="term" value="F:ligase activity"/>
    <property type="evidence" value="ECO:0007669"/>
    <property type="project" value="UniProtKB-KW"/>
</dbReference>
<dbReference type="eggNOG" id="KOG1178">
    <property type="taxonomic scope" value="Eukaryota"/>
</dbReference>
<dbReference type="InParanoid" id="G9N0Q0"/>
<dbReference type="PANTHER" id="PTHR45527">
    <property type="entry name" value="NONRIBOSOMAL PEPTIDE SYNTHETASE"/>
    <property type="match status" value="1"/>
</dbReference>
<dbReference type="PROSITE" id="PS50075">
    <property type="entry name" value="CARRIER"/>
    <property type="match status" value="3"/>
</dbReference>
<dbReference type="InterPro" id="IPR045851">
    <property type="entry name" value="AMP-bd_C_sf"/>
</dbReference>
<dbReference type="HOGENOM" id="CLU_000022_60_1_1"/>
<dbReference type="FunFam" id="3.30.300.30:FF:000084">
    <property type="entry name" value="Enniatin synthase"/>
    <property type="match status" value="1"/>
</dbReference>
<evidence type="ECO:0000313" key="7">
    <source>
        <dbReference type="Proteomes" id="UP000007115"/>
    </source>
</evidence>
<dbReference type="FunFam" id="3.30.300.30:FF:000015">
    <property type="entry name" value="Nonribosomal peptide synthase SidD"/>
    <property type="match status" value="1"/>
</dbReference>
<dbReference type="STRING" id="413071.G9N0Q0"/>
<dbReference type="GO" id="GO:0031177">
    <property type="term" value="F:phosphopantetheine binding"/>
    <property type="evidence" value="ECO:0007669"/>
    <property type="project" value="InterPro"/>
</dbReference>
<evidence type="ECO:0000313" key="6">
    <source>
        <dbReference type="EMBL" id="EHK19932.1"/>
    </source>
</evidence>
<feature type="domain" description="Carrier" evidence="5">
    <location>
        <begin position="2613"/>
        <end position="2687"/>
    </location>
</feature>
<dbReference type="GO" id="GO:0043041">
    <property type="term" value="P:amino acid activation for nonribosomal peptide biosynthetic process"/>
    <property type="evidence" value="ECO:0007669"/>
    <property type="project" value="TreeGrafter"/>
</dbReference>
<dbReference type="SUPFAM" id="SSF52777">
    <property type="entry name" value="CoA-dependent acyltransferases"/>
    <property type="match status" value="6"/>
</dbReference>
<evidence type="ECO:0000256" key="4">
    <source>
        <dbReference type="ARBA" id="ARBA00022737"/>
    </source>
</evidence>
<comment type="caution">
    <text evidence="6">The sequence shown here is derived from an EMBL/GenBank/DDBJ whole genome shotgun (WGS) entry which is preliminary data.</text>
</comment>
<dbReference type="Gene3D" id="3.40.50.980">
    <property type="match status" value="2"/>
</dbReference>
<dbReference type="Gene3D" id="3.30.559.10">
    <property type="entry name" value="Chloramphenicol acetyltransferase-like domain"/>
    <property type="match status" value="3"/>
</dbReference>
<dbReference type="GO" id="GO:0005737">
    <property type="term" value="C:cytoplasm"/>
    <property type="evidence" value="ECO:0007669"/>
    <property type="project" value="TreeGrafter"/>
</dbReference>
<keyword evidence="2" id="KW-0597">Phosphoprotein</keyword>
<dbReference type="SUPFAM" id="SSF56801">
    <property type="entry name" value="Acetyl-CoA synthetase-like"/>
    <property type="match status" value="2"/>
</dbReference>
<dbReference type="SMART" id="SM00823">
    <property type="entry name" value="PKS_PP"/>
    <property type="match status" value="3"/>
</dbReference>
<dbReference type="Pfam" id="PF00668">
    <property type="entry name" value="Condensation"/>
    <property type="match status" value="3"/>
</dbReference>
<sequence>MGSLGSLNQTDGHDLAIAPSLVSSDCDKKYDGIFEQATQRFGLNRNKIENILPCTPFQRDVMDCAADDGRRAIGHVVYEISSNIDTQRLTAAWKEVVRQTPALRTCLFASKFGSSFQVVLTESFFSWMHSTSIGIKEEVVQDEAAAAMMGPRSNRYVVLEDPTTKQRLLIWTFSHALVDKTLQERILRRVHTAYEGRKIQCSSRIELAPNPSTRDMERAARFWQQHFNGLDATVFPPLPSHIDVAYPNTHAEHRISYLGQEQKKWSNTAVCRAALAVLLSRFTQSPEAIFGVVTEQPRTLEEQGGLIDGPTRTVVPIRVHCASDQSVSEVMGAITAHDHAMREFERAGLDNIRRTGDDGSAACGFQTVLLVTDGGASQTPSYGLHRSVEESDRFVPCTNRALLLDCQMANDSALLVARYDQSVIDPRQMPRFLRQLGGLIRQFQSSAADLPLIGQLDVVTQEDKAEIESWNSERLQINDALIHDVIFRWAADTPDRAAVSAWDGEWTYTELDSVSLRLAVHIQSIELGQGLRVIPLCFEKSKWVIAGILAVLKAGRAFALIDPRDPPARMAQVCRQTSAMVALTSKLHINTIGAVVDRCIVIDDDFLQSLSCDEDQLKHTVKPQDLAYAIFTSGSTGEPKGIMIEHRAFSSCAIKFGPTLGINNHTRALQFASYAFGACLVETMTTLIQGGCVCIPSDDDRMNNVPDFITRCQVNWAILAPSYVGTFQPENVPGLKTLVVVGEPISASIRDTWAHRVQLLNAYGQSESSTICSAIQVSPFSLEPNNVGRAIGARSWIIEPNDPNHLVPIGCVGELVIESPGIARDYIIALPPDKSPFFVTTPAWYPTKQLSNSFKFYRTGDFARYSPDGTVICLGRRDSQVKIRGQRVEVSEVEAGLRLQLPGDIVPVAEAVKHSDSSNSKVLIAFLIGSSMGGEDSVYTTSGVDAHILDHSATKEVNAKLQQLLPQPSIPSYYIRMRDLPRTATGKTDRKALRSIASKLLGELGENATSQLSETFDSSAASIEGKLRDLWFRGLNIDPDSKNVGASFFELGGDSIAAIKMVNMARLAGIALKVSDIFQNPTLAGLVDVIQQGSAPYSPIPTTRYGGPVEQSFAQGRLWFLDQLELGASWYLLPYAVRMRGPLYIDALIIALRALEQRHETLRTTFEEQDGVGVQIVHTSLFQELRVIDMPDNKNGGYLQLVQQDQTTPFDVASEAGWRVSLIRLGEDDHVLSIVMHHIISDGWSTDILRHELSLFYSAALQGCDPLSVVSPLPIHYRDFSAWQKQEEQVTEHQRQLEYWTNQLADSSSAEFLTDLPRPTILSGEAGFVPVTIDGELYKKLREFCKAHQATSFAVLLAAFRAAHYRLTGNEDSIIGTPIANRNRRELENIIGFFVNTQCMRITVDGDDTFESIVRQVRSTATAAFEHQDVPFERVVSALLPGSRDLSRNPLAQLMFAVHSQDDLGKFELEGLEAEPLFNKVYTRFDVEFHLFQEANRLSGNLAFAADLFKLENIQNVVAVFFQILRQGLDQPQTPVAVLPLTDGLIEFRDMGLLKIKRTEYPRESSVVDVFLNQVAAHPHSLAVVDSSSSLTYAELDRQSGQLATWLRQHNMPAETLVGVFAPRSCQTVVAFLGILKANLAYLPLDVKSPAARLKAILSTLPGRKLILLNSDTIAPEIGLPDVETARISDTLELRDMDDLNSCSDVAASGPLATSLAYVIFTSGSTGNPKGVMIEHRSVVRLAKDSNIISKFPLAAKVAHISSIAFDAATWEIFTALLNGGTLVCIDYMTILDSKAFETVFTQEQVNVVLLTPALLKQCLANIPATLGGLDVLVIGGDRLDGQDAIAAQALVRAGVYNAYGPTENGVISTVYNIVENDTFINGVPIGRAISNSGAYIMDPHQQLVTAGVMGELVVTGDGLARGYTDPTLDADRFVQINIDGQVVRAYRTGDRARYRAGDGQIEFFGRTDQQVKIRGHRIEPAEVERAILSQDAVRDAIVVIREHDGQEPEMVGFVTTHGDLSAEKEEAGSHVEGWENFFESNTYADINTISQSDVGTDFKGWTSMYDGSEIDKSEMREWLDDTVRTLLDGQAPGHVLEIGTGSGMILFNLGDGLRSYVGLEPSRAAATFVNTAINSIPALAGMAKVHVGTATDIGQLSGLYPDLVVLNSVVQYFPTSEYLLQVVDTLVRIPGIKRLFFGDIRSHATNKQFLAARALRTLGDKLTKDAMRQKMAEMEDREEELLVDPTFFTALQNRFPNQIKHVEILPKKMQSTNELSAYRYAAVVHVCSSEELSRPVYSININDWTDFQASHMDRHALLCLLQSSADSLTVAISNIPYSKTILERHLVESLDHEGQDNEQSLLEGAVWVSAVRSNAERCSSLSVTDLIQLGEEAGFHVEVSAARQWSQRGALDAVFHHLPTQKEGHALIRFPTDIEVRESATFTNRPLQRLQSRRFVSQIREQLQSLLPAYMIPSRIMVIDQMPLNANGKVDRKELAQRAKRAVPKSQVAPEQAVPLNEIEAMLCEEFAEVFGMDVGTTDHFFKLGGHSLLATKLTARVSRRLSARMSVKDVFDYPVIADLAAVIRQELSLHNPIPTTPNSSHGEQVVSARVAPRDEIEAVLCSEFSDVLGIDVGITDNFFDLGGHSLMATKLASRIARRLNAPVSVKDIFDYPVPIRLASNIQLAQLESYEETSDMQAAANAPFQLLPLQDPQTFIQREICPQLQCSHDAILDVYPATQMQTFFLFDPATGHPRNPTPFYIDFPTGSDCASLTRACASLVEYFDIFRTVFLVAAGALYQVVLKHLNVDIEIIQTEENVNSATRAFLDLDLQQPLRLGQPLIRITILKMQASALRVIVRMSHALYDGLSLEHIVRSLHVLYSGGNLLAPPKFARYMQHMADSRKDGYDFWRSILQNSSMTVVKSIRSSARQQQVAPVGSYHASKVIAVPLQAKTDSSITQATIFTTACALTLSKETGSSDVVFGRIVSGRQGLPIACQSIVGPCTNEVPVRVRIDEEANHKELLREMQEQYLNSLPYETLGFEELKKNCTGWSEATTNYSCCIAYQNFDYHPGSEMEEQRVQIGVLSRDYEAGNDAPIHDLVIAGEAEPDGPYLHVTVAANRQVCEERMVKRVLEDVCERIQTLSLAM</sequence>
<dbReference type="Gene3D" id="3.40.50.12780">
    <property type="entry name" value="N-terminal domain of ligase-like"/>
    <property type="match status" value="1"/>
</dbReference>
<evidence type="ECO:0000259" key="5">
    <source>
        <dbReference type="PROSITE" id="PS50075"/>
    </source>
</evidence>
<dbReference type="GO" id="GO:0044550">
    <property type="term" value="P:secondary metabolite biosynthetic process"/>
    <property type="evidence" value="ECO:0007669"/>
    <property type="project" value="TreeGrafter"/>
</dbReference>
<dbReference type="CDD" id="cd05918">
    <property type="entry name" value="A_NRPS_SidN3_like"/>
    <property type="match status" value="1"/>
</dbReference>
<dbReference type="InterPro" id="IPR036736">
    <property type="entry name" value="ACP-like_sf"/>
</dbReference>
<dbReference type="NCBIfam" id="TIGR01733">
    <property type="entry name" value="AA-adenyl-dom"/>
    <property type="match status" value="1"/>
</dbReference>
<keyword evidence="7" id="KW-1185">Reference proteome</keyword>
<dbReference type="InterPro" id="IPR020806">
    <property type="entry name" value="PKS_PP-bd"/>
</dbReference>
<dbReference type="InterPro" id="IPR009081">
    <property type="entry name" value="PP-bd_ACP"/>
</dbReference>
<dbReference type="Proteomes" id="UP000007115">
    <property type="component" value="Unassembled WGS sequence"/>
</dbReference>
<dbReference type="CDD" id="cd19545">
    <property type="entry name" value="FUM14_C_NRPS-like"/>
    <property type="match status" value="1"/>
</dbReference>
<dbReference type="Gene3D" id="2.30.38.10">
    <property type="entry name" value="Luciferase, Domain 3"/>
    <property type="match status" value="1"/>
</dbReference>
<dbReference type="PANTHER" id="PTHR45527:SF1">
    <property type="entry name" value="FATTY ACID SYNTHASE"/>
    <property type="match status" value="1"/>
</dbReference>
<dbReference type="InterPro" id="IPR006162">
    <property type="entry name" value="Ppantetheine_attach_site"/>
</dbReference>
<gene>
    <name evidence="6" type="ORF">TRIVIDRAFT_46961</name>
</gene>
<dbReference type="InterPro" id="IPR001242">
    <property type="entry name" value="Condensation_dom"/>
</dbReference>
<dbReference type="OMA" id="LVCIDYM"/>
<dbReference type="InterPro" id="IPR020845">
    <property type="entry name" value="AMP-binding_CS"/>
</dbReference>
<dbReference type="Gene3D" id="3.40.50.150">
    <property type="entry name" value="Vaccinia Virus protein VP39"/>
    <property type="match status" value="1"/>
</dbReference>
<feature type="domain" description="Carrier" evidence="5">
    <location>
        <begin position="2515"/>
        <end position="2589"/>
    </location>
</feature>
<evidence type="ECO:0000256" key="2">
    <source>
        <dbReference type="ARBA" id="ARBA00022553"/>
    </source>
</evidence>
<dbReference type="EMBL" id="ABDF02000082">
    <property type="protein sequence ID" value="EHK19932.1"/>
    <property type="molecule type" value="Genomic_DNA"/>
</dbReference>
<dbReference type="VEuPathDB" id="FungiDB:TRIVIDRAFT_46961"/>
<accession>G9N0Q0</accession>
<dbReference type="PROSITE" id="PS00455">
    <property type="entry name" value="AMP_BINDING"/>
    <property type="match status" value="1"/>
</dbReference>
<dbReference type="InterPro" id="IPR029063">
    <property type="entry name" value="SAM-dependent_MTases_sf"/>
</dbReference>
<proteinExistence type="predicted"/>
<feature type="domain" description="Carrier" evidence="5">
    <location>
        <begin position="1018"/>
        <end position="1094"/>
    </location>
</feature>
<dbReference type="CDD" id="cd19531">
    <property type="entry name" value="LCL_NRPS-like"/>
    <property type="match status" value="1"/>
</dbReference>
<dbReference type="SUPFAM" id="SSF53335">
    <property type="entry name" value="S-adenosyl-L-methionine-dependent methyltransferases"/>
    <property type="match status" value="1"/>
</dbReference>
<reference evidence="6 7" key="1">
    <citation type="journal article" date="2011" name="Genome Biol.">
        <title>Comparative genome sequence analysis underscores mycoparasitism as the ancestral life style of Trichoderma.</title>
        <authorList>
            <person name="Kubicek C.P."/>
            <person name="Herrera-Estrella A."/>
            <person name="Seidl-Seiboth V."/>
            <person name="Martinez D.A."/>
            <person name="Druzhinina I.S."/>
            <person name="Thon M."/>
            <person name="Zeilinger S."/>
            <person name="Casas-Flores S."/>
            <person name="Horwitz B.A."/>
            <person name="Mukherjee P.K."/>
            <person name="Mukherjee M."/>
            <person name="Kredics L."/>
            <person name="Alcaraz L.D."/>
            <person name="Aerts A."/>
            <person name="Antal Z."/>
            <person name="Atanasova L."/>
            <person name="Cervantes-Badillo M.G."/>
            <person name="Challacombe J."/>
            <person name="Chertkov O."/>
            <person name="McCluskey K."/>
            <person name="Coulpier F."/>
            <person name="Deshpande N."/>
            <person name="von Doehren H."/>
            <person name="Ebbole D.J."/>
            <person name="Esquivel-Naranjo E.U."/>
            <person name="Fekete E."/>
            <person name="Flipphi M."/>
            <person name="Glaser F."/>
            <person name="Gomez-Rodriguez E.Y."/>
            <person name="Gruber S."/>
            <person name="Han C."/>
            <person name="Henrissat B."/>
            <person name="Hermosa R."/>
            <person name="Hernandez-Onate M."/>
            <person name="Karaffa L."/>
            <person name="Kosti I."/>
            <person name="Le Crom S."/>
            <person name="Lindquist E."/>
            <person name="Lucas S."/>
            <person name="Luebeck M."/>
            <person name="Luebeck P.S."/>
            <person name="Margeot A."/>
            <person name="Metz B."/>
            <person name="Misra M."/>
            <person name="Nevalainen H."/>
            <person name="Omann M."/>
            <person name="Packer N."/>
            <person name="Perrone G."/>
            <person name="Uresti-Rivera E.E."/>
            <person name="Salamov A."/>
            <person name="Schmoll M."/>
            <person name="Seiboth B."/>
            <person name="Shapiro H."/>
            <person name="Sukno S."/>
            <person name="Tamayo-Ramos J.A."/>
            <person name="Tisch D."/>
            <person name="Wiest A."/>
            <person name="Wilkinson H.H."/>
            <person name="Zhang M."/>
            <person name="Coutinho P.M."/>
            <person name="Kenerley C.M."/>
            <person name="Monte E."/>
            <person name="Baker S.E."/>
            <person name="Grigoriev I.V."/>
        </authorList>
    </citation>
    <scope>NUCLEOTIDE SEQUENCE [LARGE SCALE GENOMIC DNA]</scope>
    <source>
        <strain evidence="7">Gv29-8 / FGSC 10586</strain>
    </source>
</reference>
<dbReference type="PROSITE" id="PS00012">
    <property type="entry name" value="PHOSPHOPANTETHEINE"/>
    <property type="match status" value="3"/>
</dbReference>
<dbReference type="GeneID" id="25794592"/>
<dbReference type="Pfam" id="PF00550">
    <property type="entry name" value="PP-binding"/>
    <property type="match status" value="3"/>
</dbReference>
<dbReference type="InterPro" id="IPR023213">
    <property type="entry name" value="CAT-like_dom_sf"/>
</dbReference>
<keyword evidence="1" id="KW-0596">Phosphopantetheine</keyword>